<comment type="caution">
    <text evidence="4">The sequence shown here is derived from an EMBL/GenBank/DDBJ whole genome shotgun (WGS) entry which is preliminary data.</text>
</comment>
<sequence length="291" mass="30741">MKKFYLLAIFAFGLAASANAQFTDDIESYTPGPLFTPRWTTWDGTNDGAQNAIVSTAQASSGIFSIFIGPDSGGQDAVLDFEGLLTSGTWTILWSMYIESGSTGYFNLQGDVTPNANANLEFLSGDITLVSGTLTDANGGATLTYPEDEWFFLKAVVDLDAATYELSINGVAAPAAPITGVSGFGGVDYFADSATNSYYVDDVRLEQGVLGIDDFSADVFSVYPNPVQDVLNIKSAAAVNEVVVYDVLGKVVLQSRPDAISPSINMSGLNSGAYMVKVTIDGASKTIKVIK</sequence>
<organism evidence="4 5">
    <name type="scientific">Patiriisocius hiemis</name>
    <dbReference type="NCBI Taxonomy" id="3075604"/>
    <lineage>
        <taxon>Bacteria</taxon>
        <taxon>Pseudomonadati</taxon>
        <taxon>Bacteroidota</taxon>
        <taxon>Flavobacteriia</taxon>
        <taxon>Flavobacteriales</taxon>
        <taxon>Flavobacteriaceae</taxon>
        <taxon>Patiriisocius</taxon>
    </lineage>
</organism>
<protein>
    <submittedName>
        <fullName evidence="4">T9SS type A sorting domain-containing protein</fullName>
    </submittedName>
</protein>
<proteinExistence type="predicted"/>
<feature type="domain" description="Secretion system C-terminal sorting" evidence="3">
    <location>
        <begin position="222"/>
        <end position="290"/>
    </location>
</feature>
<evidence type="ECO:0000256" key="2">
    <source>
        <dbReference type="SAM" id="SignalP"/>
    </source>
</evidence>
<evidence type="ECO:0000256" key="1">
    <source>
        <dbReference type="ARBA" id="ARBA00022729"/>
    </source>
</evidence>
<feature type="signal peptide" evidence="2">
    <location>
        <begin position="1"/>
        <end position="20"/>
    </location>
</feature>
<keyword evidence="1 2" id="KW-0732">Signal</keyword>
<dbReference type="RefSeq" id="WP_311333745.1">
    <property type="nucleotide sequence ID" value="NZ_JAVRHZ010000008.1"/>
</dbReference>
<accession>A0ABU2YHR0</accession>
<evidence type="ECO:0000313" key="5">
    <source>
        <dbReference type="Proteomes" id="UP001254488"/>
    </source>
</evidence>
<gene>
    <name evidence="4" type="ORF">RM538_12325</name>
</gene>
<name>A0ABU2YHR0_9FLAO</name>
<keyword evidence="5" id="KW-1185">Reference proteome</keyword>
<dbReference type="Proteomes" id="UP001254488">
    <property type="component" value="Unassembled WGS sequence"/>
</dbReference>
<evidence type="ECO:0000313" key="4">
    <source>
        <dbReference type="EMBL" id="MDT0556795.1"/>
    </source>
</evidence>
<reference evidence="4 5" key="1">
    <citation type="submission" date="2023-09" db="EMBL/GenBank/DDBJ databases">
        <authorList>
            <person name="Rey-Velasco X."/>
        </authorList>
    </citation>
    <scope>NUCLEOTIDE SEQUENCE [LARGE SCALE GENOMIC DNA]</scope>
    <source>
        <strain evidence="4 5">W242</strain>
    </source>
</reference>
<evidence type="ECO:0000259" key="3">
    <source>
        <dbReference type="Pfam" id="PF18962"/>
    </source>
</evidence>
<dbReference type="Pfam" id="PF18962">
    <property type="entry name" value="Por_Secre_tail"/>
    <property type="match status" value="1"/>
</dbReference>
<dbReference type="InterPro" id="IPR026444">
    <property type="entry name" value="Secre_tail"/>
</dbReference>
<dbReference type="NCBIfam" id="TIGR04183">
    <property type="entry name" value="Por_Secre_tail"/>
    <property type="match status" value="1"/>
</dbReference>
<dbReference type="EMBL" id="JAVRHZ010000008">
    <property type="protein sequence ID" value="MDT0556795.1"/>
    <property type="molecule type" value="Genomic_DNA"/>
</dbReference>
<feature type="chain" id="PRO_5046825452" evidence="2">
    <location>
        <begin position="21"/>
        <end position="291"/>
    </location>
</feature>